<keyword evidence="5" id="KW-1185">Reference proteome</keyword>
<sequence>MSSVPVQVDQNEVVDDNLTSSVKNDDDTNSKSSSIGVLSHGDGGDDEDGEEAQSKVVVEEGSLNSLATLEAALPFKRGLSGFYEGKSKTFMNLGDVKSIEDVEKEESPLNKRRRLTMATTLYKWGSSSSSSMPHLTPTDGENTHNVEVEQEYKSSTSSTSFNSIDSTTTTTKPSIN</sequence>
<comment type="subcellular location">
    <subcellularLocation>
        <location evidence="1">Nucleus</location>
    </subcellularLocation>
</comment>
<feature type="compositionally biased region" description="Basic and acidic residues" evidence="3">
    <location>
        <begin position="141"/>
        <end position="152"/>
    </location>
</feature>
<dbReference type="InterPro" id="IPR051992">
    <property type="entry name" value="OxStress_Response_Reg"/>
</dbReference>
<dbReference type="PANTHER" id="PTHR33172">
    <property type="entry name" value="OS08G0516900 PROTEIN"/>
    <property type="match status" value="1"/>
</dbReference>
<dbReference type="Proteomes" id="UP001311915">
    <property type="component" value="Unassembled WGS sequence"/>
</dbReference>
<feature type="compositionally biased region" description="Low complexity" evidence="3">
    <location>
        <begin position="154"/>
        <end position="176"/>
    </location>
</feature>
<name>A0AAV9LXB7_9SOLN</name>
<evidence type="ECO:0000313" key="4">
    <source>
        <dbReference type="EMBL" id="KAK4730391.1"/>
    </source>
</evidence>
<evidence type="ECO:0000313" key="5">
    <source>
        <dbReference type="Proteomes" id="UP001311915"/>
    </source>
</evidence>
<reference evidence="4 5" key="1">
    <citation type="submission" date="2023-10" db="EMBL/GenBank/DDBJ databases">
        <title>Genome-Wide Identification Analysis in wild type Solanum Pinnatisectum Reveals Some Genes Defensing Phytophthora Infestans.</title>
        <authorList>
            <person name="Sun C."/>
        </authorList>
    </citation>
    <scope>NUCLEOTIDE SEQUENCE [LARGE SCALE GENOMIC DNA]</scope>
    <source>
        <strain evidence="4">LQN</strain>
        <tissue evidence="4">Leaf</tissue>
    </source>
</reference>
<comment type="caution">
    <text evidence="4">The sequence shown here is derived from an EMBL/GenBank/DDBJ whole genome shotgun (WGS) entry which is preliminary data.</text>
</comment>
<dbReference type="PANTHER" id="PTHR33172:SF91">
    <property type="entry name" value="PROTEIN OXIDATIVE STRESS 3 LIKE 5"/>
    <property type="match status" value="1"/>
</dbReference>
<evidence type="ECO:0000256" key="2">
    <source>
        <dbReference type="ARBA" id="ARBA00023242"/>
    </source>
</evidence>
<gene>
    <name evidence="4" type="ORF">R3W88_023379</name>
</gene>
<proteinExistence type="predicted"/>
<feature type="compositionally biased region" description="Low complexity" evidence="3">
    <location>
        <begin position="1"/>
        <end position="22"/>
    </location>
</feature>
<organism evidence="4 5">
    <name type="scientific">Solanum pinnatisectum</name>
    <name type="common">tansyleaf nightshade</name>
    <dbReference type="NCBI Taxonomy" id="50273"/>
    <lineage>
        <taxon>Eukaryota</taxon>
        <taxon>Viridiplantae</taxon>
        <taxon>Streptophyta</taxon>
        <taxon>Embryophyta</taxon>
        <taxon>Tracheophyta</taxon>
        <taxon>Spermatophyta</taxon>
        <taxon>Magnoliopsida</taxon>
        <taxon>eudicotyledons</taxon>
        <taxon>Gunneridae</taxon>
        <taxon>Pentapetalae</taxon>
        <taxon>asterids</taxon>
        <taxon>lamiids</taxon>
        <taxon>Solanales</taxon>
        <taxon>Solanaceae</taxon>
        <taxon>Solanoideae</taxon>
        <taxon>Solaneae</taxon>
        <taxon>Solanum</taxon>
    </lineage>
</organism>
<feature type="region of interest" description="Disordered" evidence="3">
    <location>
        <begin position="124"/>
        <end position="176"/>
    </location>
</feature>
<dbReference type="GO" id="GO:0006950">
    <property type="term" value="P:response to stress"/>
    <property type="evidence" value="ECO:0007669"/>
    <property type="project" value="UniProtKB-ARBA"/>
</dbReference>
<accession>A0AAV9LXB7</accession>
<dbReference type="EMBL" id="JAWPEI010000004">
    <property type="protein sequence ID" value="KAK4730391.1"/>
    <property type="molecule type" value="Genomic_DNA"/>
</dbReference>
<dbReference type="AlphaFoldDB" id="A0AAV9LXB7"/>
<evidence type="ECO:0000256" key="1">
    <source>
        <dbReference type="ARBA" id="ARBA00004123"/>
    </source>
</evidence>
<protein>
    <submittedName>
        <fullName evidence="4">Uncharacterized protein</fullName>
    </submittedName>
</protein>
<feature type="region of interest" description="Disordered" evidence="3">
    <location>
        <begin position="1"/>
        <end position="61"/>
    </location>
</feature>
<keyword evidence="2" id="KW-0539">Nucleus</keyword>
<evidence type="ECO:0000256" key="3">
    <source>
        <dbReference type="SAM" id="MobiDB-lite"/>
    </source>
</evidence>
<dbReference type="GO" id="GO:0005634">
    <property type="term" value="C:nucleus"/>
    <property type="evidence" value="ECO:0007669"/>
    <property type="project" value="UniProtKB-SubCell"/>
</dbReference>